<comment type="subcellular location">
    <subcellularLocation>
        <location evidence="1">Cell envelope</location>
    </subcellularLocation>
</comment>
<evidence type="ECO:0000313" key="6">
    <source>
        <dbReference type="EMBL" id="PJE80703.1"/>
    </source>
</evidence>
<proteinExistence type="predicted"/>
<dbReference type="EMBL" id="NSIT01000008">
    <property type="protein sequence ID" value="PJE80703.1"/>
    <property type="molecule type" value="Genomic_DNA"/>
</dbReference>
<dbReference type="InterPro" id="IPR017937">
    <property type="entry name" value="Thioredoxin_CS"/>
</dbReference>
<dbReference type="InterPro" id="IPR036249">
    <property type="entry name" value="Thioredoxin-like_sf"/>
</dbReference>
<organism evidence="6">
    <name type="scientific">invertebrate metagenome</name>
    <dbReference type="NCBI Taxonomy" id="1711999"/>
    <lineage>
        <taxon>unclassified sequences</taxon>
        <taxon>metagenomes</taxon>
        <taxon>organismal metagenomes</taxon>
    </lineage>
</organism>
<gene>
    <name evidence="6" type="primary">resA</name>
    <name evidence="6" type="ORF">CI610_00300</name>
</gene>
<dbReference type="Gene3D" id="3.40.30.10">
    <property type="entry name" value="Glutaredoxin"/>
    <property type="match status" value="1"/>
</dbReference>
<dbReference type="GO" id="GO:0016209">
    <property type="term" value="F:antioxidant activity"/>
    <property type="evidence" value="ECO:0007669"/>
    <property type="project" value="InterPro"/>
</dbReference>
<keyword evidence="3" id="KW-1015">Disulfide bond</keyword>
<dbReference type="PROSITE" id="PS00194">
    <property type="entry name" value="THIOREDOXIN_1"/>
    <property type="match status" value="1"/>
</dbReference>
<dbReference type="GO" id="GO:0017004">
    <property type="term" value="P:cytochrome complex assembly"/>
    <property type="evidence" value="ECO:0007669"/>
    <property type="project" value="UniProtKB-KW"/>
</dbReference>
<dbReference type="PANTHER" id="PTHR42852">
    <property type="entry name" value="THIOL:DISULFIDE INTERCHANGE PROTEIN DSBE"/>
    <property type="match status" value="1"/>
</dbReference>
<dbReference type="AlphaFoldDB" id="A0A2H9TBX5"/>
<dbReference type="SUPFAM" id="SSF52833">
    <property type="entry name" value="Thioredoxin-like"/>
    <property type="match status" value="1"/>
</dbReference>
<reference evidence="6" key="1">
    <citation type="journal article" date="2017" name="Appl. Environ. Microbiol.">
        <title>Molecular characterization of an Endozoicomonas-like organism causing infection in king scallop Pecten maximus L.</title>
        <authorList>
            <person name="Cano I."/>
            <person name="van Aerle R."/>
            <person name="Ross S."/>
            <person name="Verner-Jeffreys D.W."/>
            <person name="Paley R.K."/>
            <person name="Rimmer G."/>
            <person name="Ryder D."/>
            <person name="Hooper P."/>
            <person name="Stone D."/>
            <person name="Feist S.W."/>
        </authorList>
    </citation>
    <scope>NUCLEOTIDE SEQUENCE</scope>
</reference>
<feature type="domain" description="Thioredoxin" evidence="5">
    <location>
        <begin position="33"/>
        <end position="159"/>
    </location>
</feature>
<keyword evidence="4" id="KW-0676">Redox-active center</keyword>
<dbReference type="Pfam" id="PF00578">
    <property type="entry name" value="AhpC-TSA"/>
    <property type="match status" value="1"/>
</dbReference>
<dbReference type="GO" id="GO:0030313">
    <property type="term" value="C:cell envelope"/>
    <property type="evidence" value="ECO:0007669"/>
    <property type="project" value="UniProtKB-SubCell"/>
</dbReference>
<dbReference type="PROSITE" id="PS51352">
    <property type="entry name" value="THIOREDOXIN_2"/>
    <property type="match status" value="1"/>
</dbReference>
<accession>A0A2H9TBX5</accession>
<keyword evidence="2" id="KW-0201">Cytochrome c-type biogenesis</keyword>
<dbReference type="PANTHER" id="PTHR42852:SF6">
    <property type="entry name" value="THIOL:DISULFIDE INTERCHANGE PROTEIN DSBE"/>
    <property type="match status" value="1"/>
</dbReference>
<evidence type="ECO:0000256" key="2">
    <source>
        <dbReference type="ARBA" id="ARBA00022748"/>
    </source>
</evidence>
<evidence type="ECO:0000256" key="1">
    <source>
        <dbReference type="ARBA" id="ARBA00004196"/>
    </source>
</evidence>
<evidence type="ECO:0000259" key="5">
    <source>
        <dbReference type="PROSITE" id="PS51352"/>
    </source>
</evidence>
<evidence type="ECO:0000256" key="3">
    <source>
        <dbReference type="ARBA" id="ARBA00023157"/>
    </source>
</evidence>
<name>A0A2H9TBX5_9ZZZZ</name>
<sequence>MPDSRALWVVFWALLCSGCGFQDDETQSVSTHFQKVQQQADITLTDAGGRWLVVNIWADWCTPCREEIPELNALSRAGNIRVVGMDYDGSIGSSLTAKIDELGIEFPVVDKGFLSRFKRDKPSVLPVTYIISPRGQWIETRIGPQTREGLEKQVSYLKRQETANE</sequence>
<dbReference type="GO" id="GO:0016491">
    <property type="term" value="F:oxidoreductase activity"/>
    <property type="evidence" value="ECO:0007669"/>
    <property type="project" value="InterPro"/>
</dbReference>
<dbReference type="CDD" id="cd02966">
    <property type="entry name" value="TlpA_like_family"/>
    <property type="match status" value="1"/>
</dbReference>
<dbReference type="InterPro" id="IPR013766">
    <property type="entry name" value="Thioredoxin_domain"/>
</dbReference>
<dbReference type="InterPro" id="IPR050553">
    <property type="entry name" value="Thioredoxin_ResA/DsbE_sf"/>
</dbReference>
<comment type="caution">
    <text evidence="6">The sequence shown here is derived from an EMBL/GenBank/DDBJ whole genome shotgun (WGS) entry which is preliminary data.</text>
</comment>
<dbReference type="InterPro" id="IPR000866">
    <property type="entry name" value="AhpC/TSA"/>
</dbReference>
<protein>
    <submittedName>
        <fullName evidence="6">Thiol-disulfide oxidoreductase ResA</fullName>
    </submittedName>
</protein>
<evidence type="ECO:0000256" key="4">
    <source>
        <dbReference type="ARBA" id="ARBA00023284"/>
    </source>
</evidence>